<dbReference type="NCBIfam" id="TIGR02401">
    <property type="entry name" value="trehalose_TreY"/>
    <property type="match status" value="1"/>
</dbReference>
<dbReference type="GO" id="GO:0047470">
    <property type="term" value="F:(1,4)-alpha-D-glucan 1-alpha-D-glucosylmutase activity"/>
    <property type="evidence" value="ECO:0007669"/>
    <property type="project" value="TreeGrafter"/>
</dbReference>
<name>A0A3N0EG67_9ACTN</name>
<dbReference type="Pfam" id="PF00128">
    <property type="entry name" value="Alpha-amylase"/>
    <property type="match status" value="1"/>
</dbReference>
<dbReference type="InterPro" id="IPR006047">
    <property type="entry name" value="GH13_cat_dom"/>
</dbReference>
<dbReference type="Gene3D" id="3.30.1590.10">
    <property type="entry name" value="Maltooligosyl trehalose synthase, domain 2"/>
    <property type="match status" value="1"/>
</dbReference>
<dbReference type="Gene3D" id="3.20.20.80">
    <property type="entry name" value="Glycosidases"/>
    <property type="match status" value="1"/>
</dbReference>
<feature type="domain" description="Glycosyl hydrolase family 13 catalytic" evidence="1">
    <location>
        <begin position="6"/>
        <end position="664"/>
    </location>
</feature>
<dbReference type="EMBL" id="RJMB01000002">
    <property type="protein sequence ID" value="RNL86842.1"/>
    <property type="molecule type" value="Genomic_DNA"/>
</dbReference>
<keyword evidence="3" id="KW-1185">Reference proteome</keyword>
<accession>A0A3N0EG67</accession>
<organism evidence="2 3">
    <name type="scientific">Halostreptopolyspora alba</name>
    <dbReference type="NCBI Taxonomy" id="2487137"/>
    <lineage>
        <taxon>Bacteria</taxon>
        <taxon>Bacillati</taxon>
        <taxon>Actinomycetota</taxon>
        <taxon>Actinomycetes</taxon>
        <taxon>Streptosporangiales</taxon>
        <taxon>Nocardiopsidaceae</taxon>
        <taxon>Halostreptopolyspora</taxon>
    </lineage>
</organism>
<reference evidence="2 3" key="1">
    <citation type="submission" date="2018-11" db="EMBL/GenBank/DDBJ databases">
        <title>The genome draft of YIM 96095.</title>
        <authorList>
            <person name="Tang S.-K."/>
            <person name="Chunyu W.-X."/>
            <person name="Feng Y.-Z."/>
        </authorList>
    </citation>
    <scope>NUCLEOTIDE SEQUENCE [LARGE SCALE GENOMIC DNA]</scope>
    <source>
        <strain evidence="2 3">YIM 96095</strain>
    </source>
</reference>
<dbReference type="InterPro" id="IPR017853">
    <property type="entry name" value="GH"/>
</dbReference>
<evidence type="ECO:0000313" key="2">
    <source>
        <dbReference type="EMBL" id="RNL86842.1"/>
    </source>
</evidence>
<dbReference type="GO" id="GO:0030980">
    <property type="term" value="P:alpha-glucan catabolic process"/>
    <property type="evidence" value="ECO:0007669"/>
    <property type="project" value="TreeGrafter"/>
</dbReference>
<dbReference type="SMART" id="SM00642">
    <property type="entry name" value="Aamy"/>
    <property type="match status" value="1"/>
</dbReference>
<dbReference type="CDD" id="cd11336">
    <property type="entry name" value="AmyAc_MTSase"/>
    <property type="match status" value="1"/>
</dbReference>
<dbReference type="InterPro" id="IPR013797">
    <property type="entry name" value="Maltooligo_trehalose_synth_4"/>
</dbReference>
<dbReference type="Proteomes" id="UP000269198">
    <property type="component" value="Unassembled WGS sequence"/>
</dbReference>
<dbReference type="OrthoDB" id="9761577at2"/>
<protein>
    <submittedName>
        <fullName evidence="2">Malto-oligosyltrehalose synthase</fullName>
    </submittedName>
</protein>
<evidence type="ECO:0000313" key="3">
    <source>
        <dbReference type="Proteomes" id="UP000269198"/>
    </source>
</evidence>
<dbReference type="PANTHER" id="PTHR10357:SF216">
    <property type="entry name" value="MALTOOLIGOSYL TREHALOSE SYNTHASE-RELATED"/>
    <property type="match status" value="1"/>
</dbReference>
<dbReference type="PANTHER" id="PTHR10357">
    <property type="entry name" value="ALPHA-AMYLASE FAMILY MEMBER"/>
    <property type="match status" value="1"/>
</dbReference>
<dbReference type="Gene3D" id="1.10.150.200">
    <property type="entry name" value="Maltooligosyl trehalose synthase, domain 3"/>
    <property type="match status" value="1"/>
</dbReference>
<sequence length="796" mass="87022">MSARVPTSTYRLQLRPGLTLDDATELAGYLARLGVGALYASPILTAAPGSEHGYDVVDPTSVAPALGGDGARAALVARLRQLDLGFVADIVPNHMSVATPAANPWWWDVLRYGSESRYARYFDIDWSRGPIVWPVLADDGDGGAAALRQLTVTGDGCLAYHEHRFPLAPGSYREGDDPGEVHQRQHYRLVSWRRGDELNHRRFFDIAGLAAVRVEDPDVFAASHTEILRWAERGELDGLRVDHVDGLSDPGGYLRRLRREFDGWIVVEKILTPGEDPPASWPVAGTTGYDALFDVCQVFVDPAGERPLTELAKSLGVEVDTAAVTKRARRETAESAFVPETRRIAAVLRALPPAVASEPDLREEGRAEQAVTELLASFPTYRSYLPEGADTWQRAVRAAERSRPDLADLLAEIDHRARADPAGELARRIQQTSGMVVAKGVEDTALYRATRFAAANEVGSNPATFGVDAATFHTRAATRAACWPATMTALSTHDTKRSEDVRARLAVLAEIPEEFAAAVREWTGRCGLSEPALNLLAWQTLLGVWPASARRLADYLLKAARESKLRTSWLNSDTAFEEEVLAWPERVLSDSELSEEVAGLVARIRRPGWSNALGQKLVQLTAPGVPDLYQGTELWDLSLVDPDNRRPVDFTIRQALLERLERGRLPEIDATGAVKLHVVREALHLRRERDLSGYRPLRASGPAAAHALAFARGPALDVVTVATRLPLGLAAGGGWADTVLPLPSGPGRWRDLLTRRTLPPAGDDGLTTATLADLLDRYPVALLARTVDEAWDHRPL</sequence>
<evidence type="ECO:0000259" key="1">
    <source>
        <dbReference type="SMART" id="SM00642"/>
    </source>
</evidence>
<proteinExistence type="predicted"/>
<gene>
    <name evidence="2" type="primary">treY</name>
    <name evidence="2" type="ORF">EFW17_02910</name>
</gene>
<dbReference type="GO" id="GO:0005992">
    <property type="term" value="P:trehalose biosynthetic process"/>
    <property type="evidence" value="ECO:0007669"/>
    <property type="project" value="TreeGrafter"/>
</dbReference>
<comment type="caution">
    <text evidence="2">The sequence shown here is derived from an EMBL/GenBank/DDBJ whole genome shotgun (WGS) entry which is preliminary data.</text>
</comment>
<dbReference type="AlphaFoldDB" id="A0A3N0EG67"/>
<dbReference type="Gene3D" id="1.10.10.470">
    <property type="entry name" value="Maltooligosyl trehalose synthase, domain 4"/>
    <property type="match status" value="1"/>
</dbReference>
<dbReference type="SUPFAM" id="SSF51445">
    <property type="entry name" value="(Trans)glycosidases"/>
    <property type="match status" value="1"/>
</dbReference>
<dbReference type="RefSeq" id="WP_123199670.1">
    <property type="nucleotide sequence ID" value="NZ_RJMB01000002.1"/>
</dbReference>
<dbReference type="InterPro" id="IPR012767">
    <property type="entry name" value="Trehalose_TreY"/>
</dbReference>